<feature type="signal peptide" evidence="4">
    <location>
        <begin position="1"/>
        <end position="21"/>
    </location>
</feature>
<organism evidence="6 7">
    <name type="scientific">Alternaria tenuissima</name>
    <dbReference type="NCBI Taxonomy" id="119927"/>
    <lineage>
        <taxon>Eukaryota</taxon>
        <taxon>Fungi</taxon>
        <taxon>Dikarya</taxon>
        <taxon>Ascomycota</taxon>
        <taxon>Pezizomycotina</taxon>
        <taxon>Dothideomycetes</taxon>
        <taxon>Pleosporomycetidae</taxon>
        <taxon>Pleosporales</taxon>
        <taxon>Pleosporineae</taxon>
        <taxon>Pleosporaceae</taxon>
        <taxon>Alternaria</taxon>
        <taxon>Alternaria sect. Alternaria</taxon>
        <taxon>Alternaria alternata complex</taxon>
    </lineage>
</organism>
<evidence type="ECO:0000313" key="6">
    <source>
        <dbReference type="EMBL" id="RYN53262.1"/>
    </source>
</evidence>
<gene>
    <name evidence="6" type="ORF">AA0114_g4362</name>
</gene>
<keyword evidence="2 3" id="KW-0456">Lyase</keyword>
<comment type="similarity">
    <text evidence="3">Belongs to the metallo-dependent hydrolases superfamily.</text>
</comment>
<keyword evidence="4" id="KW-0732">Signal</keyword>
<dbReference type="InterPro" id="IPR032466">
    <property type="entry name" value="Metal_Hydrolase"/>
</dbReference>
<dbReference type="InterPro" id="IPR006680">
    <property type="entry name" value="Amidohydro-rel"/>
</dbReference>
<dbReference type="Proteomes" id="UP000292402">
    <property type="component" value="Unassembled WGS sequence"/>
</dbReference>
<dbReference type="SMR" id="A0A4Q4MKC7"/>
<name>A0A4Q4MKC7_9PLEO</name>
<evidence type="ECO:0000256" key="4">
    <source>
        <dbReference type="SAM" id="SignalP"/>
    </source>
</evidence>
<dbReference type="InterPro" id="IPR032465">
    <property type="entry name" value="ACMSD"/>
</dbReference>
<dbReference type="SUPFAM" id="SSF51556">
    <property type="entry name" value="Metallo-dependent hydrolases"/>
    <property type="match status" value="1"/>
</dbReference>
<evidence type="ECO:0000256" key="2">
    <source>
        <dbReference type="ARBA" id="ARBA00023239"/>
    </source>
</evidence>
<dbReference type="PANTHER" id="PTHR21240">
    <property type="entry name" value="2-AMINO-3-CARBOXYLMUCONATE-6-SEMIALDEHYDE DECARBOXYLASE"/>
    <property type="match status" value="1"/>
</dbReference>
<comment type="caution">
    <text evidence="6">The sequence shown here is derived from an EMBL/GenBank/DDBJ whole genome shotgun (WGS) entry which is preliminary data.</text>
</comment>
<dbReference type="EMBL" id="PDXA01000012">
    <property type="protein sequence ID" value="RYN53262.1"/>
    <property type="molecule type" value="Genomic_DNA"/>
</dbReference>
<reference evidence="7" key="1">
    <citation type="journal article" date="2019" name="bioRxiv">
        <title>Genomics, evolutionary history and diagnostics of the Alternaria alternata species group including apple and Asian pear pathotypes.</title>
        <authorList>
            <person name="Armitage A.D."/>
            <person name="Cockerton H.M."/>
            <person name="Sreenivasaprasad S."/>
            <person name="Woodhall J.W."/>
            <person name="Lane C.R."/>
            <person name="Harrison R.J."/>
            <person name="Clarkson J.P."/>
        </authorList>
    </citation>
    <scope>NUCLEOTIDE SEQUENCE [LARGE SCALE GENOMIC DNA]</scope>
    <source>
        <strain evidence="7">FERA 1082</strain>
    </source>
</reference>
<dbReference type="Gene3D" id="3.20.20.140">
    <property type="entry name" value="Metal-dependent hydrolases"/>
    <property type="match status" value="1"/>
</dbReference>
<feature type="domain" description="Amidohydrolase-related" evidence="5">
    <location>
        <begin position="84"/>
        <end position="391"/>
    </location>
</feature>
<protein>
    <recommendedName>
        <fullName evidence="5">Amidohydrolase-related domain-containing protein</fullName>
    </recommendedName>
</protein>
<sequence length="396" mass="43420">MKTYMTLPVAFALITAFVAYASELSTRDEIAQSVSQRARADSVKLEAIPNSALTSALDSIAATYLDVEAPKLAQHSVSNLTNIIDVHAHCVPDWFRAIAPTAGGNPTPSWNVTTHLDFMASQGIWHSVLAFSSPGANVYPGNEAATAALARLINEQSAAYARAYPSRFSFYAVVPLPYTQAAIAEAVYALDTLGAVGIALYSNFEGRYVGDRAFMPFFEAMNARGSGQIMYIHPTTPYMRVNGSLVEANPTTYPTGNIEFYFETARVLQDLAVTQTILNFTNIDYIIPHVGGAFPSVADRLLKSFPAIYNRTMDSLQTRFFWDSAGPTYFHQIGGLLAYDIPTTNLLFGTDFPYAPIFTYAPSLLGIETSTFVTDAERSGIFFRNAQRLFHGRFSF</sequence>
<evidence type="ECO:0000256" key="3">
    <source>
        <dbReference type="RuleBase" id="RU366045"/>
    </source>
</evidence>
<evidence type="ECO:0000313" key="7">
    <source>
        <dbReference type="Proteomes" id="UP000292402"/>
    </source>
</evidence>
<accession>A0A4Q4MKC7</accession>
<evidence type="ECO:0000256" key="1">
    <source>
        <dbReference type="ARBA" id="ARBA00022793"/>
    </source>
</evidence>
<dbReference type="AlphaFoldDB" id="A0A4Q4MKC7"/>
<dbReference type="PANTHER" id="PTHR21240:SF32">
    <property type="entry name" value="AMIDOHYDROLASE-RELATED DOMAIN-CONTAINING PROTEIN"/>
    <property type="match status" value="1"/>
</dbReference>
<dbReference type="GO" id="GO:0005829">
    <property type="term" value="C:cytosol"/>
    <property type="evidence" value="ECO:0007669"/>
    <property type="project" value="TreeGrafter"/>
</dbReference>
<dbReference type="Pfam" id="PF04909">
    <property type="entry name" value="Amidohydro_2"/>
    <property type="match status" value="1"/>
</dbReference>
<dbReference type="GO" id="GO:0016787">
    <property type="term" value="F:hydrolase activity"/>
    <property type="evidence" value="ECO:0007669"/>
    <property type="project" value="InterPro"/>
</dbReference>
<evidence type="ECO:0000259" key="5">
    <source>
        <dbReference type="Pfam" id="PF04909"/>
    </source>
</evidence>
<keyword evidence="1 3" id="KW-0210">Decarboxylase</keyword>
<feature type="chain" id="PRO_5020267160" description="Amidohydrolase-related domain-containing protein" evidence="4">
    <location>
        <begin position="22"/>
        <end position="396"/>
    </location>
</feature>
<dbReference type="GO" id="GO:0016831">
    <property type="term" value="F:carboxy-lyase activity"/>
    <property type="evidence" value="ECO:0007669"/>
    <property type="project" value="UniProtKB-KW"/>
</dbReference>
<dbReference type="GO" id="GO:0019748">
    <property type="term" value="P:secondary metabolic process"/>
    <property type="evidence" value="ECO:0007669"/>
    <property type="project" value="TreeGrafter"/>
</dbReference>
<proteinExistence type="inferred from homology"/>